<sequence length="101" mass="12188">MIEVHFTKIALDSLDEINTFLKYKWRQKQIDNFRNDIETFIQSLELGIINYPQYKNSKIQFALLGNKQVTIYFVKISENNYDVLLFWDNKKNPQQLKKLLK</sequence>
<evidence type="ECO:0000313" key="2">
    <source>
        <dbReference type="Proteomes" id="UP000620064"/>
    </source>
</evidence>
<comment type="caution">
    <text evidence="1">The sequence shown here is derived from an EMBL/GenBank/DDBJ whole genome shotgun (WGS) entry which is preliminary data.</text>
</comment>
<dbReference type="Proteomes" id="UP000620064">
    <property type="component" value="Unassembled WGS sequence"/>
</dbReference>
<dbReference type="RefSeq" id="WP_188617535.1">
    <property type="nucleotide sequence ID" value="NZ_BMLV01000003.1"/>
</dbReference>
<name>A0ABQ2NIE1_9FLAO</name>
<reference evidence="2" key="1">
    <citation type="journal article" date="2019" name="Int. J. Syst. Evol. Microbiol.">
        <title>The Global Catalogue of Microorganisms (GCM) 10K type strain sequencing project: providing services to taxonomists for standard genome sequencing and annotation.</title>
        <authorList>
            <consortium name="The Broad Institute Genomics Platform"/>
            <consortium name="The Broad Institute Genome Sequencing Center for Infectious Disease"/>
            <person name="Wu L."/>
            <person name="Ma J."/>
        </authorList>
    </citation>
    <scope>NUCLEOTIDE SEQUENCE [LARGE SCALE GENOMIC DNA]</scope>
    <source>
        <strain evidence="2">CGMCC 1.7656</strain>
    </source>
</reference>
<proteinExistence type="predicted"/>
<evidence type="ECO:0000313" key="1">
    <source>
        <dbReference type="EMBL" id="GGP04241.1"/>
    </source>
</evidence>
<organism evidence="1 2">
    <name type="scientific">Cloacibacterium rupense</name>
    <dbReference type="NCBI Taxonomy" id="517423"/>
    <lineage>
        <taxon>Bacteria</taxon>
        <taxon>Pseudomonadati</taxon>
        <taxon>Bacteroidota</taxon>
        <taxon>Flavobacteriia</taxon>
        <taxon>Flavobacteriales</taxon>
        <taxon>Weeksellaceae</taxon>
    </lineage>
</organism>
<gene>
    <name evidence="1" type="ORF">GCM10010992_15440</name>
</gene>
<evidence type="ECO:0008006" key="3">
    <source>
        <dbReference type="Google" id="ProtNLM"/>
    </source>
</evidence>
<protein>
    <recommendedName>
        <fullName evidence="3">Plasmid stabilization system protein ParE</fullName>
    </recommendedName>
</protein>
<keyword evidence="2" id="KW-1185">Reference proteome</keyword>
<dbReference type="EMBL" id="BMLV01000003">
    <property type="protein sequence ID" value="GGP04241.1"/>
    <property type="molecule type" value="Genomic_DNA"/>
</dbReference>
<accession>A0ABQ2NIE1</accession>